<dbReference type="EMBL" id="CAJNOQ010064148">
    <property type="protein sequence ID" value="CAF1676913.1"/>
    <property type="molecule type" value="Genomic_DNA"/>
</dbReference>
<accession>A0A816GNQ1</accession>
<organism evidence="1 3">
    <name type="scientific">Didymodactylos carnosus</name>
    <dbReference type="NCBI Taxonomy" id="1234261"/>
    <lineage>
        <taxon>Eukaryota</taxon>
        <taxon>Metazoa</taxon>
        <taxon>Spiralia</taxon>
        <taxon>Gnathifera</taxon>
        <taxon>Rotifera</taxon>
        <taxon>Eurotatoria</taxon>
        <taxon>Bdelloidea</taxon>
        <taxon>Philodinida</taxon>
        <taxon>Philodinidae</taxon>
        <taxon>Didymodactylos</taxon>
    </lineage>
</organism>
<evidence type="ECO:0000313" key="3">
    <source>
        <dbReference type="Proteomes" id="UP000663829"/>
    </source>
</evidence>
<comment type="caution">
    <text evidence="1">The sequence shown here is derived from an EMBL/GenBank/DDBJ whole genome shotgun (WGS) entry which is preliminary data.</text>
</comment>
<name>A0A816GNQ1_9BILA</name>
<evidence type="ECO:0000313" key="1">
    <source>
        <dbReference type="EMBL" id="CAF1676913.1"/>
    </source>
</evidence>
<sequence>EIQAGCKGSMNDCEFGLDLDNSFFDDTGESDVEDVDPLESDICNKLMSSNLSNSST</sequence>
<evidence type="ECO:0000313" key="2">
    <source>
        <dbReference type="EMBL" id="CAF4667017.1"/>
    </source>
</evidence>
<dbReference type="AlphaFoldDB" id="A0A816GNQ1"/>
<proteinExistence type="predicted"/>
<protein>
    <submittedName>
        <fullName evidence="1">Uncharacterized protein</fullName>
    </submittedName>
</protein>
<dbReference type="EMBL" id="CAJOBC010148439">
    <property type="protein sequence ID" value="CAF4667017.1"/>
    <property type="molecule type" value="Genomic_DNA"/>
</dbReference>
<dbReference type="Proteomes" id="UP000681722">
    <property type="component" value="Unassembled WGS sequence"/>
</dbReference>
<feature type="non-terminal residue" evidence="1">
    <location>
        <position position="1"/>
    </location>
</feature>
<gene>
    <name evidence="1" type="ORF">GPM918_LOCUS46496</name>
    <name evidence="2" type="ORF">SRO942_LOCUS50783</name>
</gene>
<keyword evidence="3" id="KW-1185">Reference proteome</keyword>
<reference evidence="1" key="1">
    <citation type="submission" date="2021-02" db="EMBL/GenBank/DDBJ databases">
        <authorList>
            <person name="Nowell W R."/>
        </authorList>
    </citation>
    <scope>NUCLEOTIDE SEQUENCE</scope>
</reference>
<dbReference type="Proteomes" id="UP000663829">
    <property type="component" value="Unassembled WGS sequence"/>
</dbReference>